<keyword evidence="3" id="KW-1185">Reference proteome</keyword>
<organism evidence="2 3">
    <name type="scientific">Hericium alpestre</name>
    <dbReference type="NCBI Taxonomy" id="135208"/>
    <lineage>
        <taxon>Eukaryota</taxon>
        <taxon>Fungi</taxon>
        <taxon>Dikarya</taxon>
        <taxon>Basidiomycota</taxon>
        <taxon>Agaricomycotina</taxon>
        <taxon>Agaricomycetes</taxon>
        <taxon>Russulales</taxon>
        <taxon>Hericiaceae</taxon>
        <taxon>Hericium</taxon>
    </lineage>
</organism>
<dbReference type="Proteomes" id="UP000298061">
    <property type="component" value="Unassembled WGS sequence"/>
</dbReference>
<evidence type="ECO:0000313" key="2">
    <source>
        <dbReference type="EMBL" id="TFY79911.1"/>
    </source>
</evidence>
<dbReference type="AlphaFoldDB" id="A0A4Z0A160"/>
<dbReference type="EMBL" id="SFCI01000420">
    <property type="protein sequence ID" value="TFY79911.1"/>
    <property type="molecule type" value="Genomic_DNA"/>
</dbReference>
<gene>
    <name evidence="2" type="ORF">EWM64_g4104</name>
</gene>
<feature type="compositionally biased region" description="Polar residues" evidence="1">
    <location>
        <begin position="291"/>
        <end position="309"/>
    </location>
</feature>
<comment type="caution">
    <text evidence="2">The sequence shown here is derived from an EMBL/GenBank/DDBJ whole genome shotgun (WGS) entry which is preliminary data.</text>
</comment>
<reference evidence="2 3" key="1">
    <citation type="submission" date="2019-02" db="EMBL/GenBank/DDBJ databases">
        <title>Genome sequencing of the rare red list fungi Hericium alpestre (H. flagellum).</title>
        <authorList>
            <person name="Buettner E."/>
            <person name="Kellner H."/>
        </authorList>
    </citation>
    <scope>NUCLEOTIDE SEQUENCE [LARGE SCALE GENOMIC DNA]</scope>
    <source>
        <strain evidence="2 3">DSM 108284</strain>
    </source>
</reference>
<evidence type="ECO:0008006" key="4">
    <source>
        <dbReference type="Google" id="ProtNLM"/>
    </source>
</evidence>
<sequence>MSLLLSLPTEYPLETLETYALQNSDTNARWPSDATFRGEKHLHAAGRIQIDVYRGKLTLSSDGPPLDVVCKIGFGKKAKDRVAHEASLYNGKLRHLQGVYIPICHGYFVGDADGESMGCLLVAYCGEPIREMLMRLPPTFKTGLIYALVAIHDAGVEHRDLAHRNILECNGLPTIIDFDDAVDHECGRHISIEEGAPAPALVAELGCVELYQFFLDLRIWTPAYIRYTGSFQPIKLAFDAHALARTAPSHWPPEKALQEAYRVITAHVKKHYPEQYDEWKADLKNKRKASEQTSGSTSPSDASTGLLSV</sequence>
<feature type="region of interest" description="Disordered" evidence="1">
    <location>
        <begin position="283"/>
        <end position="309"/>
    </location>
</feature>
<evidence type="ECO:0000313" key="3">
    <source>
        <dbReference type="Proteomes" id="UP000298061"/>
    </source>
</evidence>
<dbReference type="OrthoDB" id="2740102at2759"/>
<evidence type="ECO:0000256" key="1">
    <source>
        <dbReference type="SAM" id="MobiDB-lite"/>
    </source>
</evidence>
<dbReference type="STRING" id="135208.A0A4Z0A160"/>
<accession>A0A4Z0A160</accession>
<proteinExistence type="predicted"/>
<protein>
    <recommendedName>
        <fullName evidence="4">Protein kinase domain-containing protein</fullName>
    </recommendedName>
</protein>
<name>A0A4Z0A160_9AGAM</name>
<dbReference type="SUPFAM" id="SSF56112">
    <property type="entry name" value="Protein kinase-like (PK-like)"/>
    <property type="match status" value="1"/>
</dbReference>
<dbReference type="InterPro" id="IPR011009">
    <property type="entry name" value="Kinase-like_dom_sf"/>
</dbReference>